<gene>
    <name evidence="2" type="primary">atp8</name>
</gene>
<reference evidence="2" key="1">
    <citation type="submission" date="2020-07" db="EMBL/GenBank/DDBJ databases">
        <title>The complete mitochondrial genome of Sea slug Phyllidiopsis krempfi Pruvot-Fol, 1957 (Nudibranchia, Phyllidiidae) from Pacific Ocean.</title>
        <authorList>
            <person name="Kim H."/>
            <person name="Yoon M."/>
            <person name="Kim K.-Y."/>
            <person name="Jung Y.-H."/>
        </authorList>
    </citation>
    <scope>NUCLEOTIDE SEQUENCE</scope>
</reference>
<accession>A0A7G8ZEX1</accession>
<dbReference type="EMBL" id="MT726194">
    <property type="protein sequence ID" value="QNL17306.1"/>
    <property type="molecule type" value="Genomic_DNA"/>
</dbReference>
<keyword evidence="1" id="KW-0812">Transmembrane</keyword>
<keyword evidence="1" id="KW-0472">Membrane</keyword>
<feature type="transmembrane region" description="Helical" evidence="1">
    <location>
        <begin position="6"/>
        <end position="27"/>
    </location>
</feature>
<evidence type="ECO:0000313" key="2">
    <source>
        <dbReference type="EMBL" id="QNL17306.1"/>
    </source>
</evidence>
<name>A0A7G8ZEX1_9GAST</name>
<dbReference type="GeneID" id="62619096"/>
<dbReference type="RefSeq" id="YP_009987764.1">
    <property type="nucleotide sequence ID" value="NC_052698.1"/>
</dbReference>
<keyword evidence="1" id="KW-1133">Transmembrane helix</keyword>
<keyword evidence="2" id="KW-0496">Mitochondrion</keyword>
<organism evidence="2">
    <name type="scientific">Phyllidiopsis krempfi</name>
    <dbReference type="NCBI Taxonomy" id="1881997"/>
    <lineage>
        <taxon>Eukaryota</taxon>
        <taxon>Metazoa</taxon>
        <taxon>Spiralia</taxon>
        <taxon>Lophotrochozoa</taxon>
        <taxon>Mollusca</taxon>
        <taxon>Gastropoda</taxon>
        <taxon>Heterobranchia</taxon>
        <taxon>Euthyneura</taxon>
        <taxon>Nudipleura</taxon>
        <taxon>Nudibranchia</taxon>
        <taxon>Doridina</taxon>
        <taxon>Eudoridoidea</taxon>
        <taxon>Phyllidiidae</taxon>
        <taxon>Phyllidiopsis</taxon>
    </lineage>
</organism>
<evidence type="ECO:0000256" key="1">
    <source>
        <dbReference type="SAM" id="Phobius"/>
    </source>
</evidence>
<dbReference type="AlphaFoldDB" id="A0A7G8ZEX1"/>
<protein>
    <submittedName>
        <fullName evidence="2">ATP synthase F0 subunit 8</fullName>
    </submittedName>
</protein>
<sequence>MPQLSPMLGFFMFLFILSSYFILLCGLSKKHPFVAFTKVNKSTKISLPYF</sequence>
<geneLocation type="mitochondrion" evidence="2"/>
<proteinExistence type="predicted"/>